<reference evidence="1" key="1">
    <citation type="submission" date="2022-07" db="EMBL/GenBank/DDBJ databases">
        <title>Phylogenomic reconstructions and comparative analyses of Kickxellomycotina fungi.</title>
        <authorList>
            <person name="Reynolds N.K."/>
            <person name="Stajich J.E."/>
            <person name="Barry K."/>
            <person name="Grigoriev I.V."/>
            <person name="Crous P."/>
            <person name="Smith M.E."/>
        </authorList>
    </citation>
    <scope>NUCLEOTIDE SEQUENCE</scope>
    <source>
        <strain evidence="1">NRRL 5244</strain>
    </source>
</reference>
<organism evidence="1 2">
    <name type="scientific">Linderina macrospora</name>
    <dbReference type="NCBI Taxonomy" id="4868"/>
    <lineage>
        <taxon>Eukaryota</taxon>
        <taxon>Fungi</taxon>
        <taxon>Fungi incertae sedis</taxon>
        <taxon>Zoopagomycota</taxon>
        <taxon>Kickxellomycotina</taxon>
        <taxon>Kickxellomycetes</taxon>
        <taxon>Kickxellales</taxon>
        <taxon>Kickxellaceae</taxon>
        <taxon>Linderina</taxon>
    </lineage>
</organism>
<name>A0ACC1JHG0_9FUNG</name>
<dbReference type="Proteomes" id="UP001150603">
    <property type="component" value="Unassembled WGS sequence"/>
</dbReference>
<gene>
    <name evidence="1" type="ORF">FBU59_000134</name>
</gene>
<proteinExistence type="predicted"/>
<keyword evidence="2" id="KW-1185">Reference proteome</keyword>
<sequence>MKSLTLLSFLALVSAVAAHTYLSHVTFNGKCESEGTCIRPYWSTKGRNWYVVNDGNDGMICGIKSLNSSATKTCVARASSDAVFEWHHDNDNASDNYITYDHKCACTVNMAPAATNGLGASWFKVFEYGYDAVTNKWCTDLIHEGGGKVNFTIPADIKDGDYIVRGEFKCPTLKGVVDSSFVNCAHISVTGGGNAEPKGYDIIKTYLASKESRYFARNKNFTTYPIPGPPVYIAGSSSKQNAARTISDELREIQNVTMQFQSQLDKADGTIGLHPFGPVNASQSKEAFSQTIGRLRTALTAYRDSTLTSWSGLLANSVNSMQMPDGNPNPLATAVLGTTNRAVASAQELSTMRQSTDNLHVDLVKCKMILMDSAAASISTALESGFKGDAELLVERAKALANKLGLASYTDEQTSGGAKVTTVTLAGEILVIDVDLSDSVELLKVKVSYASETEHDERIDALMLSRLKKRDIHGFEQLIEEMAELDKLTKVRTPANFLHNMFAMVATLKEIQKQELAALDGDVKQLLRYGSGISLPHTCHVGASSLLYVPAVLKAGISDAGWAQLATSTYPSMAVFDKCNWLHFGWEPAQPAQCFLSALFQQHCLSPEYMIEDSASHRVVSSPHPTIHGLQLRFLEFIRRQASPHQMQVDSGAQQPDFDDKFWIPYRVVAKLAPSMPACAQTVRKLMVAASISSEAQDAASIAAGMQDSPRLLEDAPTLEYLVCQQSAKKGTCGTSGDPKDRTLPKVVHNLGGDQVTVEMEPPQIRAWSIERIPLHHPRNIVSIVPILRRQAVFNELLSSCFSQHDVDNSSDELSSNIHISARAFASDPFRIDFVICRLSEKEGAVQDAKRAKVSDTAPEPLGSSQKIGVILRVVEATGDIQGWTHQNLGIAPTSADMAASLSTVAMDSLTAQTANRALSKVANLSHSIPMIASWLNMKQ</sequence>
<accession>A0ACC1JHG0</accession>
<evidence type="ECO:0000313" key="2">
    <source>
        <dbReference type="Proteomes" id="UP001150603"/>
    </source>
</evidence>
<evidence type="ECO:0000313" key="1">
    <source>
        <dbReference type="EMBL" id="KAJ1951469.1"/>
    </source>
</evidence>
<protein>
    <submittedName>
        <fullName evidence="1">Uncharacterized protein</fullName>
    </submittedName>
</protein>
<dbReference type="EMBL" id="JANBPW010000013">
    <property type="protein sequence ID" value="KAJ1951469.1"/>
    <property type="molecule type" value="Genomic_DNA"/>
</dbReference>
<comment type="caution">
    <text evidence="1">The sequence shown here is derived from an EMBL/GenBank/DDBJ whole genome shotgun (WGS) entry which is preliminary data.</text>
</comment>